<proteinExistence type="predicted"/>
<accession>A0A1Y2LIV7</accession>
<dbReference type="AlphaFoldDB" id="A0A1Y2LIV7"/>
<keyword evidence="4" id="KW-0805">Transcription regulation</keyword>
<feature type="domain" description="Zn(2)-C6 fungal-type" evidence="9">
    <location>
        <begin position="10"/>
        <end position="40"/>
    </location>
</feature>
<name>A0A1Y2LIV7_EPING</name>
<dbReference type="CDD" id="cd12148">
    <property type="entry name" value="fungal_TF_MHR"/>
    <property type="match status" value="1"/>
</dbReference>
<dbReference type="Pfam" id="PF00172">
    <property type="entry name" value="Zn_clus"/>
    <property type="match status" value="1"/>
</dbReference>
<dbReference type="GO" id="GO:0005634">
    <property type="term" value="C:nucleus"/>
    <property type="evidence" value="ECO:0007669"/>
    <property type="project" value="UniProtKB-SubCell"/>
</dbReference>
<dbReference type="GO" id="GO:0008270">
    <property type="term" value="F:zinc ion binding"/>
    <property type="evidence" value="ECO:0007669"/>
    <property type="project" value="InterPro"/>
</dbReference>
<dbReference type="GO" id="GO:0043565">
    <property type="term" value="F:sequence-specific DNA binding"/>
    <property type="evidence" value="ECO:0007669"/>
    <property type="project" value="TreeGrafter"/>
</dbReference>
<gene>
    <name evidence="10" type="ORF">B5807_11616</name>
</gene>
<dbReference type="InterPro" id="IPR052202">
    <property type="entry name" value="Yeast_MetPath_Reg"/>
</dbReference>
<feature type="compositionally biased region" description="Polar residues" evidence="8">
    <location>
        <begin position="72"/>
        <end position="82"/>
    </location>
</feature>
<dbReference type="SMART" id="SM00066">
    <property type="entry name" value="GAL4"/>
    <property type="match status" value="1"/>
</dbReference>
<keyword evidence="2" id="KW-0479">Metal-binding</keyword>
<organism evidence="10 11">
    <name type="scientific">Epicoccum nigrum</name>
    <name type="common">Soil fungus</name>
    <name type="synonym">Epicoccum purpurascens</name>
    <dbReference type="NCBI Taxonomy" id="105696"/>
    <lineage>
        <taxon>Eukaryota</taxon>
        <taxon>Fungi</taxon>
        <taxon>Dikarya</taxon>
        <taxon>Ascomycota</taxon>
        <taxon>Pezizomycotina</taxon>
        <taxon>Dothideomycetes</taxon>
        <taxon>Pleosporomycetidae</taxon>
        <taxon>Pleosporales</taxon>
        <taxon>Pleosporineae</taxon>
        <taxon>Didymellaceae</taxon>
        <taxon>Epicoccum</taxon>
    </lineage>
</organism>
<feature type="region of interest" description="Disordered" evidence="8">
    <location>
        <begin position="65"/>
        <end position="103"/>
    </location>
</feature>
<evidence type="ECO:0000256" key="7">
    <source>
        <dbReference type="ARBA" id="ARBA00023242"/>
    </source>
</evidence>
<dbReference type="InParanoid" id="A0A1Y2LIV7"/>
<dbReference type="PANTHER" id="PTHR47782">
    <property type="entry name" value="ZN(II)2CYS6 TRANSCRIPTION FACTOR (EUROFUNG)-RELATED"/>
    <property type="match status" value="1"/>
</dbReference>
<protein>
    <recommendedName>
        <fullName evidence="9">Zn(2)-C6 fungal-type domain-containing protein</fullName>
    </recommendedName>
</protein>
<dbReference type="OMA" id="MCIEQGL"/>
<evidence type="ECO:0000256" key="4">
    <source>
        <dbReference type="ARBA" id="ARBA00023015"/>
    </source>
</evidence>
<evidence type="ECO:0000259" key="9">
    <source>
        <dbReference type="PROSITE" id="PS50048"/>
    </source>
</evidence>
<dbReference type="Gene3D" id="4.10.240.10">
    <property type="entry name" value="Zn(2)-C6 fungal-type DNA-binding domain"/>
    <property type="match status" value="1"/>
</dbReference>
<dbReference type="PANTHER" id="PTHR47782:SF12">
    <property type="entry name" value="ZN(II)2CYS6 TRANSCRIPTION FACTOR (EUROFUNG)"/>
    <property type="match status" value="1"/>
</dbReference>
<keyword evidence="11" id="KW-1185">Reference proteome</keyword>
<evidence type="ECO:0000256" key="3">
    <source>
        <dbReference type="ARBA" id="ARBA00022833"/>
    </source>
</evidence>
<evidence type="ECO:0000256" key="2">
    <source>
        <dbReference type="ARBA" id="ARBA00022723"/>
    </source>
</evidence>
<dbReference type="SMART" id="SM00906">
    <property type="entry name" value="Fungal_trans"/>
    <property type="match status" value="1"/>
</dbReference>
<evidence type="ECO:0000256" key="8">
    <source>
        <dbReference type="SAM" id="MobiDB-lite"/>
    </source>
</evidence>
<evidence type="ECO:0000256" key="5">
    <source>
        <dbReference type="ARBA" id="ARBA00023125"/>
    </source>
</evidence>
<reference evidence="10 11" key="1">
    <citation type="journal article" date="2017" name="Genome Announc.">
        <title>Genome sequence of the saprophytic ascomycete Epicoccum nigrum ICMP 19927 strain isolated from New Zealand.</title>
        <authorList>
            <person name="Fokin M."/>
            <person name="Fleetwood D."/>
            <person name="Weir B.S."/>
            <person name="Villas-Boas S.G."/>
        </authorList>
    </citation>
    <scope>NUCLEOTIDE SEQUENCE [LARGE SCALE GENOMIC DNA]</scope>
    <source>
        <strain evidence="10 11">ICMP 19927</strain>
    </source>
</reference>
<dbReference type="PROSITE" id="PS00463">
    <property type="entry name" value="ZN2_CY6_FUNGAL_1"/>
    <property type="match status" value="1"/>
</dbReference>
<dbReference type="GO" id="GO:0000981">
    <property type="term" value="F:DNA-binding transcription factor activity, RNA polymerase II-specific"/>
    <property type="evidence" value="ECO:0007669"/>
    <property type="project" value="InterPro"/>
</dbReference>
<keyword evidence="5" id="KW-0238">DNA-binding</keyword>
<keyword evidence="7" id="KW-0539">Nucleus</keyword>
<dbReference type="Pfam" id="PF04082">
    <property type="entry name" value="Fungal_trans"/>
    <property type="match status" value="1"/>
</dbReference>
<dbReference type="SUPFAM" id="SSF57701">
    <property type="entry name" value="Zn2/Cys6 DNA-binding domain"/>
    <property type="match status" value="1"/>
</dbReference>
<dbReference type="STRING" id="105696.A0A1Y2LIV7"/>
<evidence type="ECO:0000256" key="6">
    <source>
        <dbReference type="ARBA" id="ARBA00023163"/>
    </source>
</evidence>
<keyword evidence="3" id="KW-0862">Zinc</keyword>
<dbReference type="GO" id="GO:0006351">
    <property type="term" value="P:DNA-templated transcription"/>
    <property type="evidence" value="ECO:0007669"/>
    <property type="project" value="InterPro"/>
</dbReference>
<dbReference type="GO" id="GO:0045944">
    <property type="term" value="P:positive regulation of transcription by RNA polymerase II"/>
    <property type="evidence" value="ECO:0007669"/>
    <property type="project" value="TreeGrafter"/>
</dbReference>
<sequence>MSIDASQLPACSKCRVRKVRCDRQAPKCGNCTKGNVACIIVDIITGEQYARDYIQQLENEEARLKAQAGYRASQNGSGTQHTGPADSTPRGPPTAETGASHSGFVGDGSGLGFLHRILSEDKWQQHRARILEQLADRPKISKQTITPHEFPPLPEAEKLLENYFTRFHIHHTFLLRQEVLNIFYRLYGQSPPSDAVVTPIGPSNAQDKFRLFMVFAISATTRYRAGLCAQHPYGYYLAAERWLSSIPLIQDIESLQNLLLIARFGMYHQIGCSLWEISQVCMRQCIELRLHEEPSKSLDPLREQHFRRIFWECYVLDRYSSGILGRPFAIAERDITVSLPINAYDDHIATAGTSALDAVYPSASMLITEMSIFIVLIELRRISSRIHTTFYTRRPAVFSAESQHARTRSLGHVYVDFVRFKSELDTWRLTVPTFSDPRSLYERPDWHDFMYHKDMLLLTRGAIHSLPTPLSLSSSSTRQLLNACYTSAARVIQLYGDLMDKRAITWTRSYFQVIFTAGLTVTYCIGLGMLTHSIHDSASQNEAIDTIARCGKILNHFKDQMPDAGSFAIVFDLLKEDCINSIHIASGSISRQEASGDDGIAPTNATLNILPHTEGLNGDWTYMEPGVDALGNNIFGTDFGLTDDLMTQLEAGLGEYAWGSMPIDGDLWTQFPFA</sequence>
<dbReference type="InterPro" id="IPR001138">
    <property type="entry name" value="Zn2Cys6_DnaBD"/>
</dbReference>
<keyword evidence="6" id="KW-0804">Transcription</keyword>
<dbReference type="InterPro" id="IPR036864">
    <property type="entry name" value="Zn2-C6_fun-type_DNA-bd_sf"/>
</dbReference>
<comment type="subcellular location">
    <subcellularLocation>
        <location evidence="1">Nucleus</location>
    </subcellularLocation>
</comment>
<evidence type="ECO:0000313" key="10">
    <source>
        <dbReference type="EMBL" id="OSS43831.1"/>
    </source>
</evidence>
<evidence type="ECO:0000256" key="1">
    <source>
        <dbReference type="ARBA" id="ARBA00004123"/>
    </source>
</evidence>
<dbReference type="PROSITE" id="PS50048">
    <property type="entry name" value="ZN2_CY6_FUNGAL_2"/>
    <property type="match status" value="1"/>
</dbReference>
<dbReference type="CDD" id="cd00067">
    <property type="entry name" value="GAL4"/>
    <property type="match status" value="1"/>
</dbReference>
<dbReference type="EMBL" id="KZ107861">
    <property type="protein sequence ID" value="OSS43831.1"/>
    <property type="molecule type" value="Genomic_DNA"/>
</dbReference>
<evidence type="ECO:0000313" key="11">
    <source>
        <dbReference type="Proteomes" id="UP000193240"/>
    </source>
</evidence>
<dbReference type="InterPro" id="IPR007219">
    <property type="entry name" value="XnlR_reg_dom"/>
</dbReference>
<dbReference type="Proteomes" id="UP000193240">
    <property type="component" value="Unassembled WGS sequence"/>
</dbReference>